<proteinExistence type="predicted"/>
<feature type="transmembrane region" description="Helical" evidence="1">
    <location>
        <begin position="71"/>
        <end position="89"/>
    </location>
</feature>
<protein>
    <recommendedName>
        <fullName evidence="4">PrgI family protein</fullName>
    </recommendedName>
</protein>
<keyword evidence="1" id="KW-0472">Membrane</keyword>
<dbReference type="AlphaFoldDB" id="A0A0G0QKM3"/>
<evidence type="ECO:0000313" key="3">
    <source>
        <dbReference type="Proteomes" id="UP000034072"/>
    </source>
</evidence>
<dbReference type="Pfam" id="PF12666">
    <property type="entry name" value="PrgI"/>
    <property type="match status" value="1"/>
</dbReference>
<sequence>MRFELPQFIETETKLVGPFTLKQFLWIAGGASLSYVLFLWLKLTIWFFVTAIPIAASAAALAFVNIDGTPLFNYVLYAINYTFGSKRYLFRKNDDKIRLPYN</sequence>
<comment type="caution">
    <text evidence="2">The sequence shown here is derived from an EMBL/GenBank/DDBJ whole genome shotgun (WGS) entry which is preliminary data.</text>
</comment>
<evidence type="ECO:0000256" key="1">
    <source>
        <dbReference type="SAM" id="Phobius"/>
    </source>
</evidence>
<dbReference type="InterPro" id="IPR024414">
    <property type="entry name" value="Uncharacterised_PrgI"/>
</dbReference>
<evidence type="ECO:0000313" key="2">
    <source>
        <dbReference type="EMBL" id="KKR40648.1"/>
    </source>
</evidence>
<name>A0A0G0QKM3_9BACT</name>
<evidence type="ECO:0008006" key="4">
    <source>
        <dbReference type="Google" id="ProtNLM"/>
    </source>
</evidence>
<dbReference type="EMBL" id="LBXZ01000006">
    <property type="protein sequence ID" value="KKR40648.1"/>
    <property type="molecule type" value="Genomic_DNA"/>
</dbReference>
<feature type="transmembrane region" description="Helical" evidence="1">
    <location>
        <begin position="24"/>
        <end position="41"/>
    </location>
</feature>
<feature type="transmembrane region" description="Helical" evidence="1">
    <location>
        <begin position="46"/>
        <end position="65"/>
    </location>
</feature>
<accession>A0A0G0QKM3</accession>
<gene>
    <name evidence="2" type="ORF">UT75_C0006G0027</name>
</gene>
<keyword evidence="1" id="KW-0812">Transmembrane</keyword>
<organism evidence="2 3">
    <name type="scientific">Candidatus Yanofskybacteria bacterium GW2011_GWE2_40_11</name>
    <dbReference type="NCBI Taxonomy" id="1619033"/>
    <lineage>
        <taxon>Bacteria</taxon>
        <taxon>Candidatus Yanofskyibacteriota</taxon>
    </lineage>
</organism>
<reference evidence="2 3" key="1">
    <citation type="journal article" date="2015" name="Nature">
        <title>rRNA introns, odd ribosomes, and small enigmatic genomes across a large radiation of phyla.</title>
        <authorList>
            <person name="Brown C.T."/>
            <person name="Hug L.A."/>
            <person name="Thomas B.C."/>
            <person name="Sharon I."/>
            <person name="Castelle C.J."/>
            <person name="Singh A."/>
            <person name="Wilkins M.J."/>
            <person name="Williams K.H."/>
            <person name="Banfield J.F."/>
        </authorList>
    </citation>
    <scope>NUCLEOTIDE SEQUENCE [LARGE SCALE GENOMIC DNA]</scope>
</reference>
<dbReference type="Proteomes" id="UP000034072">
    <property type="component" value="Unassembled WGS sequence"/>
</dbReference>
<keyword evidence="1" id="KW-1133">Transmembrane helix</keyword>